<protein>
    <recommendedName>
        <fullName evidence="4">Acyl-CoA carboxylase epsilon subunit</fullName>
    </recommendedName>
</protein>
<dbReference type="OrthoDB" id="9925155at2"/>
<organism evidence="2 3">
    <name type="scientific">Serinibacter arcticus</name>
    <dbReference type="NCBI Taxonomy" id="1655435"/>
    <lineage>
        <taxon>Bacteria</taxon>
        <taxon>Bacillati</taxon>
        <taxon>Actinomycetota</taxon>
        <taxon>Actinomycetes</taxon>
        <taxon>Micrococcales</taxon>
        <taxon>Beutenbergiaceae</taxon>
        <taxon>Serinibacter</taxon>
    </lineage>
</organism>
<feature type="region of interest" description="Disordered" evidence="1">
    <location>
        <begin position="1"/>
        <end position="27"/>
    </location>
</feature>
<dbReference type="GO" id="GO:0003989">
    <property type="term" value="F:acetyl-CoA carboxylase activity"/>
    <property type="evidence" value="ECO:0007669"/>
    <property type="project" value="InterPro"/>
</dbReference>
<feature type="region of interest" description="Disordered" evidence="1">
    <location>
        <begin position="106"/>
        <end position="129"/>
    </location>
</feature>
<evidence type="ECO:0000313" key="3">
    <source>
        <dbReference type="Proteomes" id="UP000245166"/>
    </source>
</evidence>
<proteinExistence type="predicted"/>
<dbReference type="RefSeq" id="WP_109230479.1">
    <property type="nucleotide sequence ID" value="NZ_PYHR01000002.1"/>
</dbReference>
<reference evidence="2 3" key="1">
    <citation type="submission" date="2018-03" db="EMBL/GenBank/DDBJ databases">
        <title>Genome assembly of novel Miniimonas species PCH200.</title>
        <authorList>
            <person name="Thakur V."/>
            <person name="Kumar V."/>
            <person name="Singh D."/>
        </authorList>
    </citation>
    <scope>NUCLEOTIDE SEQUENCE [LARGE SCALE GENOMIC DNA]</scope>
    <source>
        <strain evidence="2 3">PCH200</strain>
    </source>
</reference>
<evidence type="ECO:0000313" key="2">
    <source>
        <dbReference type="EMBL" id="PWD52096.1"/>
    </source>
</evidence>
<dbReference type="Pfam" id="PF13822">
    <property type="entry name" value="ACC_epsilon"/>
    <property type="match status" value="1"/>
</dbReference>
<evidence type="ECO:0008006" key="4">
    <source>
        <dbReference type="Google" id="ProtNLM"/>
    </source>
</evidence>
<dbReference type="AlphaFoldDB" id="A0A2U1ZYN3"/>
<comment type="caution">
    <text evidence="2">The sequence shown here is derived from an EMBL/GenBank/DDBJ whole genome shotgun (WGS) entry which is preliminary data.</text>
</comment>
<sequence>MTGDGGVDLGGATGADAPDASERTRIGELYGEVPEAPAAQVAGPAGGASGADDRVVLAPATVRVVRGEPDADELAALIAGLTAAAAASHGEEPAEVVRHRWMDRSHALRGGERGLPSRGDAAWRWSLHP</sequence>
<dbReference type="EMBL" id="PYHR01000002">
    <property type="protein sequence ID" value="PWD52096.1"/>
    <property type="molecule type" value="Genomic_DNA"/>
</dbReference>
<keyword evidence="3" id="KW-1185">Reference proteome</keyword>
<evidence type="ECO:0000256" key="1">
    <source>
        <dbReference type="SAM" id="MobiDB-lite"/>
    </source>
</evidence>
<gene>
    <name evidence="2" type="ORF">C8046_17030</name>
</gene>
<name>A0A2U1ZYN3_9MICO</name>
<accession>A0A2U1ZYN3</accession>
<dbReference type="Proteomes" id="UP000245166">
    <property type="component" value="Unassembled WGS sequence"/>
</dbReference>
<dbReference type="InterPro" id="IPR032716">
    <property type="entry name" value="ACC_epsilon"/>
</dbReference>
<dbReference type="GO" id="GO:0004658">
    <property type="term" value="F:propionyl-CoA carboxylase activity"/>
    <property type="evidence" value="ECO:0007669"/>
    <property type="project" value="InterPro"/>
</dbReference>
<feature type="compositionally biased region" description="Gly residues" evidence="1">
    <location>
        <begin position="1"/>
        <end position="13"/>
    </location>
</feature>